<dbReference type="InterPro" id="IPR036457">
    <property type="entry name" value="PPM-type-like_dom_sf"/>
</dbReference>
<gene>
    <name evidence="1" type="ORF">DWV00_03420</name>
</gene>
<sequence>MEPELPSDATMLSVFRDAQEHLREQKFVAEKASYTAILLPRDEPQIRAFNCGDCSLGHRSPQGEITWLTETDTLANTFEAFGIVPDASKRHIVARTLNPKRFQLPSVSTIQGASAGSWVLATDGYRYTDIDDDGRSIDDRSYLLLGTEVESQSDLRHTNLFVRST</sequence>
<dbReference type="SUPFAM" id="SSF81606">
    <property type="entry name" value="PP2C-like"/>
    <property type="match status" value="1"/>
</dbReference>
<dbReference type="EMBL" id="QRGA01000001">
    <property type="protein sequence ID" value="RDV00810.1"/>
    <property type="molecule type" value="Genomic_DNA"/>
</dbReference>
<evidence type="ECO:0000313" key="1">
    <source>
        <dbReference type="EMBL" id="RDV00810.1"/>
    </source>
</evidence>
<organism evidence="1 2">
    <name type="scientific">Trinickia dinghuensis</name>
    <dbReference type="NCBI Taxonomy" id="2291023"/>
    <lineage>
        <taxon>Bacteria</taxon>
        <taxon>Pseudomonadati</taxon>
        <taxon>Pseudomonadota</taxon>
        <taxon>Betaproteobacteria</taxon>
        <taxon>Burkholderiales</taxon>
        <taxon>Burkholderiaceae</taxon>
        <taxon>Trinickia</taxon>
    </lineage>
</organism>
<protein>
    <submittedName>
        <fullName evidence="1">Uncharacterized protein</fullName>
    </submittedName>
</protein>
<dbReference type="AlphaFoldDB" id="A0A3D8K6H0"/>
<dbReference type="Proteomes" id="UP000256838">
    <property type="component" value="Unassembled WGS sequence"/>
</dbReference>
<comment type="caution">
    <text evidence="1">The sequence shown here is derived from an EMBL/GenBank/DDBJ whole genome shotgun (WGS) entry which is preliminary data.</text>
</comment>
<dbReference type="Gene3D" id="3.60.40.10">
    <property type="entry name" value="PPM-type phosphatase domain"/>
    <property type="match status" value="1"/>
</dbReference>
<evidence type="ECO:0000313" key="2">
    <source>
        <dbReference type="Proteomes" id="UP000256838"/>
    </source>
</evidence>
<reference evidence="1 2" key="1">
    <citation type="submission" date="2018-08" db="EMBL/GenBank/DDBJ databases">
        <title>Paraburkholderia sp. DHOM06 isolated from forest soil.</title>
        <authorList>
            <person name="Gao Z.-H."/>
            <person name="Qiu L.-H."/>
        </authorList>
    </citation>
    <scope>NUCLEOTIDE SEQUENCE [LARGE SCALE GENOMIC DNA]</scope>
    <source>
        <strain evidence="1 2">DHOM06</strain>
    </source>
</reference>
<keyword evidence="2" id="KW-1185">Reference proteome</keyword>
<name>A0A3D8K6H0_9BURK</name>
<proteinExistence type="predicted"/>
<accession>A0A3D8K6H0</accession>